<name>A0A941AQ47_9BACI</name>
<dbReference type="PANTHER" id="PTHR30250:SF24">
    <property type="entry name" value="STAGE V SPORULATION PROTEIN B"/>
    <property type="match status" value="1"/>
</dbReference>
<dbReference type="PANTHER" id="PTHR30250">
    <property type="entry name" value="PST FAMILY PREDICTED COLANIC ACID TRANSPORTER"/>
    <property type="match status" value="1"/>
</dbReference>
<organism evidence="7 8">
    <name type="scientific">Halalkalibacter suaedae</name>
    <dbReference type="NCBI Taxonomy" id="2822140"/>
    <lineage>
        <taxon>Bacteria</taxon>
        <taxon>Bacillati</taxon>
        <taxon>Bacillota</taxon>
        <taxon>Bacilli</taxon>
        <taxon>Bacillales</taxon>
        <taxon>Bacillaceae</taxon>
        <taxon>Halalkalibacter</taxon>
    </lineage>
</organism>
<keyword evidence="3 6" id="KW-0812">Transmembrane</keyword>
<sequence length="439" mass="49820">MTTFFKSALLLTAAALLGECIEFLINIVLARELGEEGLGLYMAIFPTILFIVVLASLELPISISKFVAEKEEIFHRSMLMHAIRFSLICTLVFIIIGLWVIPAIPVFDRYHPYVPWLFILLIPIITFTSVARGYFMGAQDMGRIAVANFLKRAAQLVLLFILFKWFSFNQEMAILVALCTLLASELIVFGYLFIAFILRMRLLKKRPRAELNGIKVMKTLLAVSIPTTGLRIFHSATFAIKPFFIKMTLVKSGMIDTVAMVQYGKLAGVAFSIGFFPAFIAHSLLIVLIPTVSEAYKRRDFDKLSGLLRKVMLVTAVYGSIAVFIFYYYAEPLTSLFFDDSPAVRYLQLLVPYFLFHFFVIPMQAYLIGLGLVKEAFMHALYTTIVSFALMYFLGSLPRFQMDGVIIGMNIGTVLLTFMHYITICERINVDLFLRKKSR</sequence>
<evidence type="ECO:0000256" key="2">
    <source>
        <dbReference type="ARBA" id="ARBA00022475"/>
    </source>
</evidence>
<evidence type="ECO:0000313" key="8">
    <source>
        <dbReference type="Proteomes" id="UP000678228"/>
    </source>
</evidence>
<comment type="caution">
    <text evidence="7">The sequence shown here is derived from an EMBL/GenBank/DDBJ whole genome shotgun (WGS) entry which is preliminary data.</text>
</comment>
<accession>A0A941AQ47</accession>
<dbReference type="InterPro" id="IPR002797">
    <property type="entry name" value="Polysacc_synth"/>
</dbReference>
<evidence type="ECO:0000256" key="1">
    <source>
        <dbReference type="ARBA" id="ARBA00004651"/>
    </source>
</evidence>
<comment type="subcellular location">
    <subcellularLocation>
        <location evidence="1">Cell membrane</location>
        <topology evidence="1">Multi-pass membrane protein</topology>
    </subcellularLocation>
</comment>
<feature type="transmembrane region" description="Helical" evidence="6">
    <location>
        <begin position="40"/>
        <end position="61"/>
    </location>
</feature>
<feature type="transmembrane region" description="Helical" evidence="6">
    <location>
        <begin position="219"/>
        <end position="240"/>
    </location>
</feature>
<feature type="transmembrane region" description="Helical" evidence="6">
    <location>
        <begin position="82"/>
        <end position="101"/>
    </location>
</feature>
<evidence type="ECO:0000256" key="4">
    <source>
        <dbReference type="ARBA" id="ARBA00022989"/>
    </source>
</evidence>
<dbReference type="CDD" id="cd13124">
    <property type="entry name" value="MATE_SpoVB_like"/>
    <property type="match status" value="1"/>
</dbReference>
<dbReference type="Pfam" id="PF01943">
    <property type="entry name" value="Polysacc_synt"/>
    <property type="match status" value="1"/>
</dbReference>
<gene>
    <name evidence="7" type="ORF">J7W16_14955</name>
</gene>
<feature type="transmembrane region" description="Helical" evidence="6">
    <location>
        <begin position="149"/>
        <end position="166"/>
    </location>
</feature>
<keyword evidence="8" id="KW-1185">Reference proteome</keyword>
<keyword evidence="4 6" id="KW-1133">Transmembrane helix</keyword>
<dbReference type="Proteomes" id="UP000678228">
    <property type="component" value="Unassembled WGS sequence"/>
</dbReference>
<dbReference type="AlphaFoldDB" id="A0A941AQ47"/>
<dbReference type="EMBL" id="JAGKSQ010000006">
    <property type="protein sequence ID" value="MBP3952421.1"/>
    <property type="molecule type" value="Genomic_DNA"/>
</dbReference>
<reference evidence="7" key="1">
    <citation type="submission" date="2021-03" db="EMBL/GenBank/DDBJ databases">
        <title>Bacillus suaedae sp. nov., isolated from Suaeda aralocaspica.</title>
        <authorList>
            <person name="Lei R.F.R."/>
        </authorList>
    </citation>
    <scope>NUCLEOTIDE SEQUENCE</scope>
    <source>
        <strain evidence="7">YZJH907-2</strain>
    </source>
</reference>
<evidence type="ECO:0000256" key="5">
    <source>
        <dbReference type="ARBA" id="ARBA00023136"/>
    </source>
</evidence>
<feature type="transmembrane region" description="Helical" evidence="6">
    <location>
        <begin position="311"/>
        <end position="330"/>
    </location>
</feature>
<evidence type="ECO:0000256" key="6">
    <source>
        <dbReference type="SAM" id="Phobius"/>
    </source>
</evidence>
<feature type="transmembrane region" description="Helical" evidence="6">
    <location>
        <begin position="376"/>
        <end position="394"/>
    </location>
</feature>
<feature type="transmembrane region" description="Helical" evidence="6">
    <location>
        <begin position="266"/>
        <end position="290"/>
    </location>
</feature>
<protein>
    <submittedName>
        <fullName evidence="7">Polysaccharide biosynthesis protein</fullName>
    </submittedName>
</protein>
<dbReference type="GO" id="GO:0005886">
    <property type="term" value="C:plasma membrane"/>
    <property type="evidence" value="ECO:0007669"/>
    <property type="project" value="UniProtKB-SubCell"/>
</dbReference>
<dbReference type="InterPro" id="IPR024923">
    <property type="entry name" value="PG_synth_SpoVB"/>
</dbReference>
<dbReference type="InterPro" id="IPR050833">
    <property type="entry name" value="Poly_Biosynth_Transport"/>
</dbReference>
<evidence type="ECO:0000256" key="3">
    <source>
        <dbReference type="ARBA" id="ARBA00022692"/>
    </source>
</evidence>
<feature type="transmembrane region" description="Helical" evidence="6">
    <location>
        <begin position="172"/>
        <end position="198"/>
    </location>
</feature>
<feature type="transmembrane region" description="Helical" evidence="6">
    <location>
        <begin position="406"/>
        <end position="430"/>
    </location>
</feature>
<keyword evidence="2" id="KW-1003">Cell membrane</keyword>
<feature type="transmembrane region" description="Helical" evidence="6">
    <location>
        <begin position="113"/>
        <end position="137"/>
    </location>
</feature>
<evidence type="ECO:0000313" key="7">
    <source>
        <dbReference type="EMBL" id="MBP3952421.1"/>
    </source>
</evidence>
<feature type="transmembrane region" description="Helical" evidence="6">
    <location>
        <begin position="350"/>
        <end position="369"/>
    </location>
</feature>
<proteinExistence type="predicted"/>
<dbReference type="RefSeq" id="WP_210598130.1">
    <property type="nucleotide sequence ID" value="NZ_JAGKSQ010000006.1"/>
</dbReference>
<keyword evidence="5 6" id="KW-0472">Membrane</keyword>